<dbReference type="Pfam" id="PF00455">
    <property type="entry name" value="DeoRC"/>
    <property type="match status" value="1"/>
</dbReference>
<keyword evidence="2" id="KW-0238">DNA-binding</keyword>
<dbReference type="PANTHER" id="PTHR30363">
    <property type="entry name" value="HTH-TYPE TRANSCRIPTIONAL REGULATOR SRLR-RELATED"/>
    <property type="match status" value="1"/>
</dbReference>
<dbReference type="Gene3D" id="3.40.50.1360">
    <property type="match status" value="1"/>
</dbReference>
<dbReference type="OrthoDB" id="5685843at2"/>
<keyword evidence="6" id="KW-1185">Reference proteome</keyword>
<dbReference type="AlphaFoldDB" id="A0A0N1MV47"/>
<dbReference type="SMART" id="SM00420">
    <property type="entry name" value="HTH_DEOR"/>
    <property type="match status" value="1"/>
</dbReference>
<sequence length="256" mass="28307">MLNTIERRHEIVQLVCKQERVQVPELAQLFGVSTVTIRNDLNELDEKGLLVRSRGGAVMSNRLTQELSLKEKHDANRGIKERLGKFAASLIKDGESIILDSGTTTEEVAKNLTNHHGVVVMTNGLNVAHSLLNAPSVEVLMTGGTLRKKSLSFYGRQAEQHLQQYHFDKLILGVDGFEKDVGITTHFELEALLNRVMCEVSREIIVVTDSSKFNRKGVHKIIAASEVNVLITDSGIPAEIKTAIENAGVQLHIIDL</sequence>
<dbReference type="InterPro" id="IPR014036">
    <property type="entry name" value="DeoR-like_C"/>
</dbReference>
<dbReference type="InterPro" id="IPR037171">
    <property type="entry name" value="NagB/RpiA_transferase-like"/>
</dbReference>
<accession>A0A0N1MV47</accession>
<evidence type="ECO:0000259" key="4">
    <source>
        <dbReference type="PROSITE" id="PS51000"/>
    </source>
</evidence>
<dbReference type="PATRIC" id="fig|187330.3.peg.4405"/>
<organism evidence="5 6">
    <name type="scientific">Pseudoalteromonas porphyrae</name>
    <dbReference type="NCBI Taxonomy" id="187330"/>
    <lineage>
        <taxon>Bacteria</taxon>
        <taxon>Pseudomonadati</taxon>
        <taxon>Pseudomonadota</taxon>
        <taxon>Gammaproteobacteria</taxon>
        <taxon>Alteromonadales</taxon>
        <taxon>Pseudoalteromonadaceae</taxon>
        <taxon>Pseudoalteromonas</taxon>
    </lineage>
</organism>
<comment type="caution">
    <text evidence="5">The sequence shown here is derived from an EMBL/GenBank/DDBJ whole genome shotgun (WGS) entry which is preliminary data.</text>
</comment>
<dbReference type="InterPro" id="IPR018356">
    <property type="entry name" value="Tscrpt_reg_HTH_DeoR_CS"/>
</dbReference>
<gene>
    <name evidence="5" type="ORF">ADS77_11370</name>
</gene>
<dbReference type="STRING" id="187330.AMS58_12140"/>
<feature type="domain" description="HTH deoR-type" evidence="4">
    <location>
        <begin position="4"/>
        <end position="59"/>
    </location>
</feature>
<dbReference type="EMBL" id="LHPH01000011">
    <property type="protein sequence ID" value="KPH62974.1"/>
    <property type="molecule type" value="Genomic_DNA"/>
</dbReference>
<dbReference type="InterPro" id="IPR050313">
    <property type="entry name" value="Carb_Metab_HTH_regulators"/>
</dbReference>
<dbReference type="SUPFAM" id="SSF46785">
    <property type="entry name" value="Winged helix' DNA-binding domain"/>
    <property type="match status" value="1"/>
</dbReference>
<evidence type="ECO:0000256" key="2">
    <source>
        <dbReference type="ARBA" id="ARBA00023125"/>
    </source>
</evidence>
<keyword evidence="1" id="KW-0805">Transcription regulation</keyword>
<dbReference type="InterPro" id="IPR001034">
    <property type="entry name" value="DeoR_HTH"/>
</dbReference>
<evidence type="ECO:0000256" key="3">
    <source>
        <dbReference type="ARBA" id="ARBA00023163"/>
    </source>
</evidence>
<protein>
    <submittedName>
        <fullName evidence="5">Transcriptional regulator</fullName>
    </submittedName>
</protein>
<reference evidence="5 6" key="1">
    <citation type="submission" date="2015-08" db="EMBL/GenBank/DDBJ databases">
        <title>Draft Genome Sequence of Pseudoalteromonas porphyrae UCD-SED14.</title>
        <authorList>
            <person name="Coil D.A."/>
            <person name="Jospin G."/>
            <person name="Lee R.D."/>
            <person name="Eisen J.A."/>
        </authorList>
    </citation>
    <scope>NUCLEOTIDE SEQUENCE [LARGE SCALE GENOMIC DNA]</scope>
    <source>
        <strain evidence="5 6">UCD-SED14</strain>
    </source>
</reference>
<dbReference type="SUPFAM" id="SSF100950">
    <property type="entry name" value="NagB/RpiA/CoA transferase-like"/>
    <property type="match status" value="1"/>
</dbReference>
<evidence type="ECO:0000256" key="1">
    <source>
        <dbReference type="ARBA" id="ARBA00023015"/>
    </source>
</evidence>
<keyword evidence="3" id="KW-0804">Transcription</keyword>
<dbReference type="GO" id="GO:0003700">
    <property type="term" value="F:DNA-binding transcription factor activity"/>
    <property type="evidence" value="ECO:0007669"/>
    <property type="project" value="InterPro"/>
</dbReference>
<dbReference type="PROSITE" id="PS51000">
    <property type="entry name" value="HTH_DEOR_2"/>
    <property type="match status" value="1"/>
</dbReference>
<dbReference type="SMART" id="SM01134">
    <property type="entry name" value="DeoRC"/>
    <property type="match status" value="1"/>
</dbReference>
<evidence type="ECO:0000313" key="6">
    <source>
        <dbReference type="Proteomes" id="UP000037848"/>
    </source>
</evidence>
<proteinExistence type="predicted"/>
<dbReference type="Gene3D" id="1.10.10.10">
    <property type="entry name" value="Winged helix-like DNA-binding domain superfamily/Winged helix DNA-binding domain"/>
    <property type="match status" value="1"/>
</dbReference>
<dbReference type="PANTHER" id="PTHR30363:SF44">
    <property type="entry name" value="AGA OPERON TRANSCRIPTIONAL REPRESSOR-RELATED"/>
    <property type="match status" value="1"/>
</dbReference>
<dbReference type="RefSeq" id="WP_054205312.1">
    <property type="nucleotide sequence ID" value="NZ_LHPH01000011.1"/>
</dbReference>
<dbReference type="NCBIfam" id="NF040755">
    <property type="entry name" value="AgaR"/>
    <property type="match status" value="1"/>
</dbReference>
<dbReference type="PROSITE" id="PS00894">
    <property type="entry name" value="HTH_DEOR_1"/>
    <property type="match status" value="1"/>
</dbReference>
<evidence type="ECO:0000313" key="5">
    <source>
        <dbReference type="EMBL" id="KPH62974.1"/>
    </source>
</evidence>
<name>A0A0N1MV47_9GAMM</name>
<dbReference type="Proteomes" id="UP000037848">
    <property type="component" value="Unassembled WGS sequence"/>
</dbReference>
<dbReference type="InterPro" id="IPR036388">
    <property type="entry name" value="WH-like_DNA-bd_sf"/>
</dbReference>
<dbReference type="Pfam" id="PF08220">
    <property type="entry name" value="HTH_DeoR"/>
    <property type="match status" value="1"/>
</dbReference>
<dbReference type="PRINTS" id="PR00037">
    <property type="entry name" value="HTHLACR"/>
</dbReference>
<dbReference type="InterPro" id="IPR036390">
    <property type="entry name" value="WH_DNA-bd_sf"/>
</dbReference>
<dbReference type="GO" id="GO:0003677">
    <property type="term" value="F:DNA binding"/>
    <property type="evidence" value="ECO:0007669"/>
    <property type="project" value="UniProtKB-KW"/>
</dbReference>
<dbReference type="InterPro" id="IPR047779">
    <property type="entry name" value="AgaR-like"/>
</dbReference>